<dbReference type="AlphaFoldDB" id="A0A9N9MBL4"/>
<sequence>MFLSRIFSSNSLKAVGDLGPIIKKCLCTQQQIQIPRVHCIPALNSWIYQQNDKIISPRNIIKKIELPNGLTWVPPLIDRIKIPREIIAPSTETADTPKEAVRMIVIRRKKMKRHKLRKLKKKMKFEWAKLKQKRELRKEKAFQAVLIQQCKEAESFSANDYVKQKLYKLHEVVIPRYWKGKRYPEFLIRQKMGLPPK</sequence>
<evidence type="ECO:0000313" key="2">
    <source>
        <dbReference type="EMBL" id="CAG9759693.1"/>
    </source>
</evidence>
<feature type="domain" description="Ribosomal protein mS38 C-terminal" evidence="1">
    <location>
        <begin position="99"/>
        <end position="132"/>
    </location>
</feature>
<evidence type="ECO:0000313" key="3">
    <source>
        <dbReference type="Proteomes" id="UP001152799"/>
    </source>
</evidence>
<dbReference type="Pfam" id="PF08213">
    <property type="entry name" value="COX24_C"/>
    <property type="match status" value="1"/>
</dbReference>
<dbReference type="EMBL" id="OU892277">
    <property type="protein sequence ID" value="CAG9759693.1"/>
    <property type="molecule type" value="Genomic_DNA"/>
</dbReference>
<reference evidence="2" key="1">
    <citation type="submission" date="2022-01" db="EMBL/GenBank/DDBJ databases">
        <authorList>
            <person name="King R."/>
        </authorList>
    </citation>
    <scope>NUCLEOTIDE SEQUENCE</scope>
</reference>
<protein>
    <recommendedName>
        <fullName evidence="1">Ribosomal protein mS38 C-terminal domain-containing protein</fullName>
    </recommendedName>
</protein>
<dbReference type="Proteomes" id="UP001152799">
    <property type="component" value="Chromosome 1"/>
</dbReference>
<name>A0A9N9MBL4_9CUCU</name>
<dbReference type="OrthoDB" id="6423950at2759"/>
<evidence type="ECO:0000259" key="1">
    <source>
        <dbReference type="SMART" id="SM01155"/>
    </source>
</evidence>
<proteinExistence type="predicted"/>
<dbReference type="SMART" id="SM01155">
    <property type="entry name" value="DUF1713"/>
    <property type="match status" value="1"/>
</dbReference>
<keyword evidence="3" id="KW-1185">Reference proteome</keyword>
<organism evidence="2 3">
    <name type="scientific">Ceutorhynchus assimilis</name>
    <name type="common">cabbage seed weevil</name>
    <dbReference type="NCBI Taxonomy" id="467358"/>
    <lineage>
        <taxon>Eukaryota</taxon>
        <taxon>Metazoa</taxon>
        <taxon>Ecdysozoa</taxon>
        <taxon>Arthropoda</taxon>
        <taxon>Hexapoda</taxon>
        <taxon>Insecta</taxon>
        <taxon>Pterygota</taxon>
        <taxon>Neoptera</taxon>
        <taxon>Endopterygota</taxon>
        <taxon>Coleoptera</taxon>
        <taxon>Polyphaga</taxon>
        <taxon>Cucujiformia</taxon>
        <taxon>Curculionidae</taxon>
        <taxon>Ceutorhynchinae</taxon>
        <taxon>Ceutorhynchus</taxon>
    </lineage>
</organism>
<dbReference type="InterPro" id="IPR013177">
    <property type="entry name" value="Ribosomal_mS38_C"/>
</dbReference>
<accession>A0A9N9MBL4</accession>
<gene>
    <name evidence="2" type="ORF">CEUTPL_LOCUS435</name>
</gene>